<name>A0A1Y1IEE8_KLENI</name>
<sequence>MANFWPGPAAHFSPQGPVRPPNSQNPQPLVQQPPQRFVTFQGQAQSSLGQERLFGQAQGFGQPQGFGLPHETGHVAASGHVGGFAQPLAFGQGLGIGQAAYGQVQQGCLPGHLTGHAMQAQQTGKNFPENQCGGQLLVVNPLAVAQPATPNHFVSVQTGTVFPNPGTNTPVQNAPMLGNPGQLLQLQPGVVLPNPGQGLPVQGINVFPNVYQAFAGQAQTPFSFPVAGPRPVTPPNSHLVAALGKPSPILPSSSSFPQRPVQPNSPFQRAVGGSFPGHATPQEQPPSTLTVRRPWQQRWRGMGKQCEEPGCNFFGGRKAMAKHRFHNHDEVPTPPKAPVSKEAGEKALRWREDRKKCFPTGANIQKKLAEGAARLARGELDLEVDSRKRRRHLRQLVSRGQQLGVPVPAGLERFLEDDATGGKPRGAKEDRAAGGAALDWETFFGRVLKAEEGAENGGAEEGELGEEREMLEGQKKGKKGKSSRNRKTREAADEDGKRVPKREAGP</sequence>
<feature type="compositionally biased region" description="Polar residues" evidence="1">
    <location>
        <begin position="281"/>
        <end position="290"/>
    </location>
</feature>
<accession>A0A1Y1IEE8</accession>
<keyword evidence="4" id="KW-1185">Reference proteome</keyword>
<gene>
    <name evidence="3" type="ORF">KFL_004750120</name>
</gene>
<dbReference type="Proteomes" id="UP000054558">
    <property type="component" value="Unassembled WGS sequence"/>
</dbReference>
<evidence type="ECO:0000259" key="2">
    <source>
        <dbReference type="Pfam" id="PF10453"/>
    </source>
</evidence>
<dbReference type="EMBL" id="DF237424">
    <property type="protein sequence ID" value="GAQ88983.1"/>
    <property type="molecule type" value="Genomic_DNA"/>
</dbReference>
<evidence type="ECO:0000256" key="1">
    <source>
        <dbReference type="SAM" id="MobiDB-lite"/>
    </source>
</evidence>
<reference evidence="3 4" key="1">
    <citation type="journal article" date="2014" name="Nat. Commun.">
        <title>Klebsormidium flaccidum genome reveals primary factors for plant terrestrial adaptation.</title>
        <authorList>
            <person name="Hori K."/>
            <person name="Maruyama F."/>
            <person name="Fujisawa T."/>
            <person name="Togashi T."/>
            <person name="Yamamoto N."/>
            <person name="Seo M."/>
            <person name="Sato S."/>
            <person name="Yamada T."/>
            <person name="Mori H."/>
            <person name="Tajima N."/>
            <person name="Moriyama T."/>
            <person name="Ikeuchi M."/>
            <person name="Watanabe M."/>
            <person name="Wada H."/>
            <person name="Kobayashi K."/>
            <person name="Saito M."/>
            <person name="Masuda T."/>
            <person name="Sasaki-Sekimoto Y."/>
            <person name="Mashiguchi K."/>
            <person name="Awai K."/>
            <person name="Shimojima M."/>
            <person name="Masuda S."/>
            <person name="Iwai M."/>
            <person name="Nobusawa T."/>
            <person name="Narise T."/>
            <person name="Kondo S."/>
            <person name="Saito H."/>
            <person name="Sato R."/>
            <person name="Murakawa M."/>
            <person name="Ihara Y."/>
            <person name="Oshima-Yamada Y."/>
            <person name="Ohtaka K."/>
            <person name="Satoh M."/>
            <person name="Sonobe K."/>
            <person name="Ishii M."/>
            <person name="Ohtani R."/>
            <person name="Kanamori-Sato M."/>
            <person name="Honoki R."/>
            <person name="Miyazaki D."/>
            <person name="Mochizuki H."/>
            <person name="Umetsu J."/>
            <person name="Higashi K."/>
            <person name="Shibata D."/>
            <person name="Kamiya Y."/>
            <person name="Sato N."/>
            <person name="Nakamura Y."/>
            <person name="Tabata S."/>
            <person name="Ida S."/>
            <person name="Kurokawa K."/>
            <person name="Ohta H."/>
        </authorList>
    </citation>
    <scope>NUCLEOTIDE SEQUENCE [LARGE SCALE GENOMIC DNA]</scope>
    <source>
        <strain evidence="3 4">NIES-2285</strain>
    </source>
</reference>
<evidence type="ECO:0000313" key="3">
    <source>
        <dbReference type="EMBL" id="GAQ88983.1"/>
    </source>
</evidence>
<evidence type="ECO:0000313" key="4">
    <source>
        <dbReference type="Proteomes" id="UP000054558"/>
    </source>
</evidence>
<feature type="region of interest" description="Disordered" evidence="1">
    <location>
        <begin position="1"/>
        <end position="31"/>
    </location>
</feature>
<feature type="compositionally biased region" description="Basic and acidic residues" evidence="1">
    <location>
        <begin position="488"/>
        <end position="506"/>
    </location>
</feature>
<feature type="region of interest" description="Disordered" evidence="1">
    <location>
        <begin position="244"/>
        <end position="291"/>
    </location>
</feature>
<feature type="domain" description="FMR1-interacting protein 1 conserved" evidence="2">
    <location>
        <begin position="349"/>
        <end position="379"/>
    </location>
</feature>
<protein>
    <recommendedName>
        <fullName evidence="2">FMR1-interacting protein 1 conserved domain-containing protein</fullName>
    </recommendedName>
</protein>
<dbReference type="InterPro" id="IPR019496">
    <property type="entry name" value="NUFIP1_cons_dom"/>
</dbReference>
<dbReference type="AlphaFoldDB" id="A0A1Y1IEE8"/>
<dbReference type="OrthoDB" id="273070at2759"/>
<feature type="compositionally biased region" description="Low complexity" evidence="1">
    <location>
        <begin position="21"/>
        <end position="31"/>
    </location>
</feature>
<organism evidence="3 4">
    <name type="scientific">Klebsormidium nitens</name>
    <name type="common">Green alga</name>
    <name type="synonym">Ulothrix nitens</name>
    <dbReference type="NCBI Taxonomy" id="105231"/>
    <lineage>
        <taxon>Eukaryota</taxon>
        <taxon>Viridiplantae</taxon>
        <taxon>Streptophyta</taxon>
        <taxon>Klebsormidiophyceae</taxon>
        <taxon>Klebsormidiales</taxon>
        <taxon>Klebsormidiaceae</taxon>
        <taxon>Klebsormidium</taxon>
    </lineage>
</organism>
<feature type="compositionally biased region" description="Basic residues" evidence="1">
    <location>
        <begin position="476"/>
        <end position="487"/>
    </location>
</feature>
<feature type="region of interest" description="Disordered" evidence="1">
    <location>
        <begin position="416"/>
        <end position="435"/>
    </location>
</feature>
<feature type="compositionally biased region" description="Low complexity" evidence="1">
    <location>
        <begin position="246"/>
        <end position="257"/>
    </location>
</feature>
<proteinExistence type="predicted"/>
<dbReference type="Pfam" id="PF10453">
    <property type="entry name" value="NUFIP1"/>
    <property type="match status" value="1"/>
</dbReference>
<feature type="compositionally biased region" description="Basic and acidic residues" evidence="1">
    <location>
        <begin position="465"/>
        <end position="475"/>
    </location>
</feature>
<feature type="region of interest" description="Disordered" evidence="1">
    <location>
        <begin position="451"/>
        <end position="506"/>
    </location>
</feature>